<evidence type="ECO:0000256" key="3">
    <source>
        <dbReference type="ARBA" id="ARBA00022475"/>
    </source>
</evidence>
<dbReference type="Gene3D" id="1.20.1720.10">
    <property type="entry name" value="Multidrug resistance protein D"/>
    <property type="match status" value="1"/>
</dbReference>
<feature type="domain" description="Major facilitator superfamily (MFS) profile" evidence="8">
    <location>
        <begin position="42"/>
        <end position="489"/>
    </location>
</feature>
<keyword evidence="3" id="KW-1003">Cell membrane</keyword>
<evidence type="ECO:0000313" key="9">
    <source>
        <dbReference type="EMBL" id="SCB49642.1"/>
    </source>
</evidence>
<feature type="transmembrane region" description="Helical" evidence="7">
    <location>
        <begin position="107"/>
        <end position="127"/>
    </location>
</feature>
<dbReference type="PROSITE" id="PS50850">
    <property type="entry name" value="MFS"/>
    <property type="match status" value="1"/>
</dbReference>
<feature type="transmembrane region" description="Helical" evidence="7">
    <location>
        <begin position="425"/>
        <end position="446"/>
    </location>
</feature>
<evidence type="ECO:0000256" key="6">
    <source>
        <dbReference type="ARBA" id="ARBA00023136"/>
    </source>
</evidence>
<feature type="transmembrane region" description="Helical" evidence="7">
    <location>
        <begin position="133"/>
        <end position="154"/>
    </location>
</feature>
<dbReference type="SUPFAM" id="SSF103473">
    <property type="entry name" value="MFS general substrate transporter"/>
    <property type="match status" value="1"/>
</dbReference>
<feature type="transmembrane region" description="Helical" evidence="7">
    <location>
        <begin position="80"/>
        <end position="100"/>
    </location>
</feature>
<dbReference type="PANTHER" id="PTHR42718:SF46">
    <property type="entry name" value="BLR6921 PROTEIN"/>
    <property type="match status" value="1"/>
</dbReference>
<evidence type="ECO:0000256" key="1">
    <source>
        <dbReference type="ARBA" id="ARBA00004651"/>
    </source>
</evidence>
<dbReference type="Gene3D" id="1.20.1250.20">
    <property type="entry name" value="MFS general substrate transporter like domains"/>
    <property type="match status" value="1"/>
</dbReference>
<evidence type="ECO:0000256" key="4">
    <source>
        <dbReference type="ARBA" id="ARBA00022692"/>
    </source>
</evidence>
<feature type="transmembrane region" description="Helical" evidence="7">
    <location>
        <begin position="40"/>
        <end position="60"/>
    </location>
</feature>
<keyword evidence="10" id="KW-1185">Reference proteome</keyword>
<dbReference type="PANTHER" id="PTHR42718">
    <property type="entry name" value="MAJOR FACILITATOR SUPERFAMILY MULTIDRUG TRANSPORTER MFSC"/>
    <property type="match status" value="1"/>
</dbReference>
<evidence type="ECO:0000256" key="2">
    <source>
        <dbReference type="ARBA" id="ARBA00022448"/>
    </source>
</evidence>
<protein>
    <submittedName>
        <fullName evidence="9">Drug resistance transporter, EmrB/QacA subfamily</fullName>
    </submittedName>
</protein>
<name>A0A1C3XBJ3_9HYPH</name>
<dbReference type="Proteomes" id="UP000199435">
    <property type="component" value="Unassembled WGS sequence"/>
</dbReference>
<dbReference type="InterPro" id="IPR036259">
    <property type="entry name" value="MFS_trans_sf"/>
</dbReference>
<keyword evidence="2" id="KW-0813">Transport</keyword>
<organism evidence="9 10">
    <name type="scientific">Rhizobium miluonense</name>
    <dbReference type="NCBI Taxonomy" id="411945"/>
    <lineage>
        <taxon>Bacteria</taxon>
        <taxon>Pseudomonadati</taxon>
        <taxon>Pseudomonadota</taxon>
        <taxon>Alphaproteobacteria</taxon>
        <taxon>Hyphomicrobiales</taxon>
        <taxon>Rhizobiaceae</taxon>
        <taxon>Rhizobium/Agrobacterium group</taxon>
        <taxon>Rhizobium</taxon>
    </lineage>
</organism>
<dbReference type="GO" id="GO:0022857">
    <property type="term" value="F:transmembrane transporter activity"/>
    <property type="evidence" value="ECO:0007669"/>
    <property type="project" value="InterPro"/>
</dbReference>
<feature type="transmembrane region" description="Helical" evidence="7">
    <location>
        <begin position="297"/>
        <end position="321"/>
    </location>
</feature>
<feature type="transmembrane region" description="Helical" evidence="7">
    <location>
        <begin position="229"/>
        <end position="246"/>
    </location>
</feature>
<feature type="transmembrane region" description="Helical" evidence="7">
    <location>
        <begin position="466"/>
        <end position="485"/>
    </location>
</feature>
<dbReference type="AlphaFoldDB" id="A0A1C3XBJ3"/>
<feature type="transmembrane region" description="Helical" evidence="7">
    <location>
        <begin position="258"/>
        <end position="276"/>
    </location>
</feature>
<dbReference type="STRING" id="411945.GA0061102_10776"/>
<feature type="transmembrane region" description="Helical" evidence="7">
    <location>
        <begin position="362"/>
        <end position="381"/>
    </location>
</feature>
<keyword evidence="6 7" id="KW-0472">Membrane</keyword>
<comment type="subcellular location">
    <subcellularLocation>
        <location evidence="1">Cell membrane</location>
        <topology evidence="1">Multi-pass membrane protein</topology>
    </subcellularLocation>
</comment>
<feature type="transmembrane region" description="Helical" evidence="7">
    <location>
        <begin position="333"/>
        <end position="350"/>
    </location>
</feature>
<dbReference type="GO" id="GO:0005886">
    <property type="term" value="C:plasma membrane"/>
    <property type="evidence" value="ECO:0007669"/>
    <property type="project" value="UniProtKB-SubCell"/>
</dbReference>
<feature type="transmembrane region" description="Helical" evidence="7">
    <location>
        <begin position="196"/>
        <end position="217"/>
    </location>
</feature>
<keyword evidence="5 7" id="KW-1133">Transmembrane helix</keyword>
<evidence type="ECO:0000259" key="8">
    <source>
        <dbReference type="PROSITE" id="PS50850"/>
    </source>
</evidence>
<proteinExistence type="predicted"/>
<dbReference type="EMBL" id="FMAH01000077">
    <property type="protein sequence ID" value="SCB49642.1"/>
    <property type="molecule type" value="Genomic_DNA"/>
</dbReference>
<dbReference type="Pfam" id="PF07690">
    <property type="entry name" value="MFS_1"/>
    <property type="match status" value="1"/>
</dbReference>
<accession>A0A1C3XBJ3</accession>
<evidence type="ECO:0000313" key="10">
    <source>
        <dbReference type="Proteomes" id="UP000199435"/>
    </source>
</evidence>
<feature type="transmembrane region" description="Helical" evidence="7">
    <location>
        <begin position="166"/>
        <end position="190"/>
    </location>
</feature>
<evidence type="ECO:0000256" key="5">
    <source>
        <dbReference type="ARBA" id="ARBA00022989"/>
    </source>
</evidence>
<feature type="transmembrane region" description="Helical" evidence="7">
    <location>
        <begin position="387"/>
        <end position="413"/>
    </location>
</feature>
<sequence>MKLSTSIFKFIRQTEPVVPSNKVPLDEALDRNVGDRSRPLILPILISATFLMETIDSTLLVTALPKIASDLQVDPVEAKLALSTYFLVMAALIPLSGWLTERVGPRIMFCAAIGAFTIGSVLCAYSPSLSILVFARTLQGVGGAMMFPVGRVILVKSVSKKDLVAASSYLTIPGAVAPIFSPLLAGYVATYSDWRWLFWINVPLGCLGMALAGLFVPNDIGIERRPFDVIGFCLSGLGLAALGFGLTSLGGQVVPVEISVFVSFAGAVFACLYIFHARKSDNPLLDLSLLKHRTFKIAITGSFVTRAAVFGALPFLVPMMLQVGFGLTPLESASLTFTGAIGSLFTKFIITRALRRAGFRNLLILTAVLTTFTIMALAFVGRYTPHALIMAVIFCSSLFRLLQILALEAMVFAEIPQRDLGAASGLLSVVKQLAASAGIAYSAFLLRAFQSLRGDIMLQVEDFHTALIFVAIPIGLTAIMSAKLSPNDGFEISGRVTRAR</sequence>
<keyword evidence="4 7" id="KW-0812">Transmembrane</keyword>
<reference evidence="10" key="1">
    <citation type="submission" date="2016-08" db="EMBL/GenBank/DDBJ databases">
        <authorList>
            <person name="Varghese N."/>
            <person name="Submissions Spin"/>
        </authorList>
    </citation>
    <scope>NUCLEOTIDE SEQUENCE [LARGE SCALE GENOMIC DNA]</scope>
    <source>
        <strain evidence="10">HAMBI 2971</strain>
    </source>
</reference>
<evidence type="ECO:0000256" key="7">
    <source>
        <dbReference type="SAM" id="Phobius"/>
    </source>
</evidence>
<dbReference type="InterPro" id="IPR020846">
    <property type="entry name" value="MFS_dom"/>
</dbReference>
<gene>
    <name evidence="9" type="ORF">GA0061102_10776</name>
</gene>
<dbReference type="InterPro" id="IPR011701">
    <property type="entry name" value="MFS"/>
</dbReference>